<dbReference type="GO" id="GO:0003700">
    <property type="term" value="F:DNA-binding transcription factor activity"/>
    <property type="evidence" value="ECO:0007669"/>
    <property type="project" value="InterPro"/>
</dbReference>
<dbReference type="EMBL" id="LNTU01000023">
    <property type="protein sequence ID" value="KXF76962.1"/>
    <property type="molecule type" value="Genomic_DNA"/>
</dbReference>
<dbReference type="InterPro" id="IPR000835">
    <property type="entry name" value="HTH_MarR-typ"/>
</dbReference>
<feature type="domain" description="HTH marR-type" evidence="1">
    <location>
        <begin position="17"/>
        <end position="149"/>
    </location>
</feature>
<accession>A0A135HUU6</accession>
<dbReference type="PROSITE" id="PS50995">
    <property type="entry name" value="HTH_MARR_2"/>
    <property type="match status" value="1"/>
</dbReference>
<dbReference type="Proteomes" id="UP000070107">
    <property type="component" value="Unassembled WGS sequence"/>
</dbReference>
<dbReference type="Pfam" id="PF12802">
    <property type="entry name" value="MarR_2"/>
    <property type="match status" value="1"/>
</dbReference>
<dbReference type="STRING" id="1494590.ATN84_13275"/>
<dbReference type="Gene3D" id="1.10.10.10">
    <property type="entry name" value="Winged helix-like DNA-binding domain superfamily/Winged helix DNA-binding domain"/>
    <property type="match status" value="1"/>
</dbReference>
<keyword evidence="3" id="KW-1185">Reference proteome</keyword>
<sequence>MNKKQDVPKPLPWDNPRFKNWVAMMRAEKAVGRALSRALAPLDLKIAQLDAMINLYRHPGQSQHDLARRLLVGRSNITMLLPQLETQGLLRREGDRKDKRVMRLYLTDEGEKKLMQALEVYTALIDRVLNQSTPEQCDMMGDMMRRITEMLKED</sequence>
<organism evidence="2 3">
    <name type="scientific">Paramesorhizobium deserti</name>
    <dbReference type="NCBI Taxonomy" id="1494590"/>
    <lineage>
        <taxon>Bacteria</taxon>
        <taxon>Pseudomonadati</taxon>
        <taxon>Pseudomonadota</taxon>
        <taxon>Alphaproteobacteria</taxon>
        <taxon>Hyphomicrobiales</taxon>
        <taxon>Phyllobacteriaceae</taxon>
        <taxon>Paramesorhizobium</taxon>
    </lineage>
</organism>
<comment type="caution">
    <text evidence="2">The sequence shown here is derived from an EMBL/GenBank/DDBJ whole genome shotgun (WGS) entry which is preliminary data.</text>
</comment>
<dbReference type="InterPro" id="IPR036388">
    <property type="entry name" value="WH-like_DNA-bd_sf"/>
</dbReference>
<protein>
    <submittedName>
        <fullName evidence="2">MarR family transcriptional regulator</fullName>
    </submittedName>
</protein>
<dbReference type="SUPFAM" id="SSF46785">
    <property type="entry name" value="Winged helix' DNA-binding domain"/>
    <property type="match status" value="1"/>
</dbReference>
<evidence type="ECO:0000313" key="3">
    <source>
        <dbReference type="Proteomes" id="UP000070107"/>
    </source>
</evidence>
<dbReference type="InterPro" id="IPR036390">
    <property type="entry name" value="WH_DNA-bd_sf"/>
</dbReference>
<dbReference type="PANTHER" id="PTHR33164:SF43">
    <property type="entry name" value="HTH-TYPE TRANSCRIPTIONAL REPRESSOR YETL"/>
    <property type="match status" value="1"/>
</dbReference>
<proteinExistence type="predicted"/>
<reference evidence="2 3" key="1">
    <citation type="submission" date="2015-11" db="EMBL/GenBank/DDBJ databases">
        <title>Draft genome sequence of Paramesorhizobium deserti A-3-E, a strain highly resistant to diverse beta-lactam antibiotics.</title>
        <authorList>
            <person name="Lv R."/>
            <person name="Yang X."/>
            <person name="Fang N."/>
            <person name="Guo J."/>
            <person name="Luo X."/>
            <person name="Peng F."/>
            <person name="Yang R."/>
            <person name="Cui Y."/>
            <person name="Fang C."/>
            <person name="Song Y."/>
        </authorList>
    </citation>
    <scope>NUCLEOTIDE SEQUENCE [LARGE SCALE GENOMIC DNA]</scope>
    <source>
        <strain evidence="2 3">A-3-E</strain>
    </source>
</reference>
<dbReference type="PRINTS" id="PR00598">
    <property type="entry name" value="HTHMARR"/>
</dbReference>
<dbReference type="InterPro" id="IPR039422">
    <property type="entry name" value="MarR/SlyA-like"/>
</dbReference>
<evidence type="ECO:0000313" key="2">
    <source>
        <dbReference type="EMBL" id="KXF76962.1"/>
    </source>
</evidence>
<dbReference type="OrthoDB" id="7172154at2"/>
<dbReference type="AlphaFoldDB" id="A0A135HUU6"/>
<name>A0A135HUU6_9HYPH</name>
<dbReference type="RefSeq" id="WP_068882554.1">
    <property type="nucleotide sequence ID" value="NZ_LNTU01000023.1"/>
</dbReference>
<dbReference type="SMART" id="SM00347">
    <property type="entry name" value="HTH_MARR"/>
    <property type="match status" value="1"/>
</dbReference>
<evidence type="ECO:0000259" key="1">
    <source>
        <dbReference type="PROSITE" id="PS50995"/>
    </source>
</evidence>
<dbReference type="GO" id="GO:0006950">
    <property type="term" value="P:response to stress"/>
    <property type="evidence" value="ECO:0007669"/>
    <property type="project" value="TreeGrafter"/>
</dbReference>
<gene>
    <name evidence="2" type="ORF">ATN84_13275</name>
</gene>
<dbReference type="PANTHER" id="PTHR33164">
    <property type="entry name" value="TRANSCRIPTIONAL REGULATOR, MARR FAMILY"/>
    <property type="match status" value="1"/>
</dbReference>